<gene>
    <name evidence="2" type="ORF">A3I23_03960</name>
</gene>
<sequence length="151" mass="17338">MEKLEWSALEYEERERGNDWFLALGIIVAASSVAATIYSNYFFATLLVLSGLLLGSFAIKKPEIIPYELNPRGLKIRTLLYPYKNIKSFWVQTGTKFILFVKTERFFMPIISISIDNNLAEDIHAIMLAQNVPEEEMKEHPSLKIMESLGF</sequence>
<reference evidence="2 3" key="1">
    <citation type="journal article" date="2016" name="Nat. Commun.">
        <title>Thousands of microbial genomes shed light on interconnected biogeochemical processes in an aquifer system.</title>
        <authorList>
            <person name="Anantharaman K."/>
            <person name="Brown C.T."/>
            <person name="Hug L.A."/>
            <person name="Sharon I."/>
            <person name="Castelle C.J."/>
            <person name="Probst A.J."/>
            <person name="Thomas B.C."/>
            <person name="Singh A."/>
            <person name="Wilkins M.J."/>
            <person name="Karaoz U."/>
            <person name="Brodie E.L."/>
            <person name="Williams K.H."/>
            <person name="Hubbard S.S."/>
            <person name="Banfield J.F."/>
        </authorList>
    </citation>
    <scope>NUCLEOTIDE SEQUENCE [LARGE SCALE GENOMIC DNA]</scope>
</reference>
<evidence type="ECO:0000313" key="2">
    <source>
        <dbReference type="EMBL" id="OGJ00627.1"/>
    </source>
</evidence>
<name>A0A1F6Y2L8_9BACT</name>
<proteinExistence type="predicted"/>
<comment type="caution">
    <text evidence="2">The sequence shown here is derived from an EMBL/GenBank/DDBJ whole genome shotgun (WGS) entry which is preliminary data.</text>
</comment>
<keyword evidence="1" id="KW-0812">Transmembrane</keyword>
<organism evidence="2 3">
    <name type="scientific">Candidatus Nomurabacteria bacterium RIFCSPLOWO2_02_FULL_40_67</name>
    <dbReference type="NCBI Taxonomy" id="1801787"/>
    <lineage>
        <taxon>Bacteria</taxon>
        <taxon>Candidatus Nomuraibacteriota</taxon>
    </lineage>
</organism>
<dbReference type="AlphaFoldDB" id="A0A1F6Y2L8"/>
<feature type="transmembrane region" description="Helical" evidence="1">
    <location>
        <begin position="20"/>
        <end position="37"/>
    </location>
</feature>
<protein>
    <recommendedName>
        <fullName evidence="4">DUF5673 domain-containing protein</fullName>
    </recommendedName>
</protein>
<keyword evidence="1" id="KW-0472">Membrane</keyword>
<evidence type="ECO:0000256" key="1">
    <source>
        <dbReference type="SAM" id="Phobius"/>
    </source>
</evidence>
<evidence type="ECO:0008006" key="4">
    <source>
        <dbReference type="Google" id="ProtNLM"/>
    </source>
</evidence>
<dbReference type="EMBL" id="MFVL01000031">
    <property type="protein sequence ID" value="OGJ00627.1"/>
    <property type="molecule type" value="Genomic_DNA"/>
</dbReference>
<keyword evidence="1" id="KW-1133">Transmembrane helix</keyword>
<dbReference type="Proteomes" id="UP000177693">
    <property type="component" value="Unassembled WGS sequence"/>
</dbReference>
<accession>A0A1F6Y2L8</accession>
<evidence type="ECO:0000313" key="3">
    <source>
        <dbReference type="Proteomes" id="UP000177693"/>
    </source>
</evidence>